<evidence type="ECO:0000256" key="2">
    <source>
        <dbReference type="PROSITE-ProRule" id="PRU00108"/>
    </source>
</evidence>
<dbReference type="GO" id="GO:0003677">
    <property type="term" value="F:DNA binding"/>
    <property type="evidence" value="ECO:0007669"/>
    <property type="project" value="UniProtKB-UniRule"/>
</dbReference>
<protein>
    <recommendedName>
        <fullName evidence="5">Homeobox domain-containing protein</fullName>
    </recommendedName>
</protein>
<dbReference type="Proteomes" id="UP001634393">
    <property type="component" value="Unassembled WGS sequence"/>
</dbReference>
<feature type="compositionally biased region" description="Basic and acidic residues" evidence="4">
    <location>
        <begin position="154"/>
        <end position="175"/>
    </location>
</feature>
<feature type="compositionally biased region" description="Basic residues" evidence="4">
    <location>
        <begin position="133"/>
        <end position="142"/>
    </location>
</feature>
<dbReference type="AlphaFoldDB" id="A0ABD3RQI2"/>
<keyword evidence="2 3" id="KW-0371">Homeobox</keyword>
<dbReference type="PANTHER" id="PTHR46777:SF5">
    <property type="entry name" value="WUSCHEL-RELATED HOMEOBOX 13"/>
    <property type="match status" value="1"/>
</dbReference>
<dbReference type="Gene3D" id="1.10.10.60">
    <property type="entry name" value="Homeodomain-like"/>
    <property type="match status" value="1"/>
</dbReference>
<feature type="domain" description="Homeobox" evidence="5">
    <location>
        <begin position="75"/>
        <end position="140"/>
    </location>
</feature>
<feature type="compositionally biased region" description="Polar residues" evidence="4">
    <location>
        <begin position="116"/>
        <end position="131"/>
    </location>
</feature>
<dbReference type="SUPFAM" id="SSF46689">
    <property type="entry name" value="Homeodomain-like"/>
    <property type="match status" value="1"/>
</dbReference>
<keyword evidence="2 3" id="KW-0539">Nucleus</keyword>
<keyword evidence="2 3" id="KW-0238">DNA-binding</keyword>
<name>A0ABD3RQI2_9LAMI</name>
<evidence type="ECO:0000256" key="4">
    <source>
        <dbReference type="SAM" id="MobiDB-lite"/>
    </source>
</evidence>
<gene>
    <name evidence="6" type="ORF">ACJIZ3_016396</name>
</gene>
<dbReference type="InterPro" id="IPR001356">
    <property type="entry name" value="HD"/>
</dbReference>
<feature type="region of interest" description="Disordered" evidence="4">
    <location>
        <begin position="116"/>
        <end position="177"/>
    </location>
</feature>
<evidence type="ECO:0000259" key="5">
    <source>
        <dbReference type="PROSITE" id="PS50071"/>
    </source>
</evidence>
<evidence type="ECO:0000256" key="3">
    <source>
        <dbReference type="RuleBase" id="RU000682"/>
    </source>
</evidence>
<feature type="DNA-binding region" description="Homeobox" evidence="2">
    <location>
        <begin position="77"/>
        <end position="141"/>
    </location>
</feature>
<proteinExistence type="predicted"/>
<dbReference type="SMART" id="SM00389">
    <property type="entry name" value="HOX"/>
    <property type="match status" value="1"/>
</dbReference>
<dbReference type="CDD" id="cd00086">
    <property type="entry name" value="homeodomain"/>
    <property type="match status" value="1"/>
</dbReference>
<dbReference type="InterPro" id="IPR009057">
    <property type="entry name" value="Homeodomain-like_sf"/>
</dbReference>
<evidence type="ECO:0000313" key="7">
    <source>
        <dbReference type="Proteomes" id="UP001634393"/>
    </source>
</evidence>
<comment type="subcellular location">
    <subcellularLocation>
        <location evidence="1 2 3">Nucleus</location>
    </subcellularLocation>
</comment>
<dbReference type="InterPro" id="IPR044559">
    <property type="entry name" value="WOX13-like"/>
</dbReference>
<sequence>MEWQKAAEELNGGMFVKVMTDEQMEVLRKQIAVYAIICQQLVDLHKSLTAQNDLAAGVRLGNMYCDPLITSGMHKITSRQRWTPTPMQLQILERIFEQGTGNPSRIRIQEITTELSQHGQISQTNVSNWFQNRRARSKRKQHSATPVNDSESDQLEKEIGDTDTKTTTDHEDLHPHNKFITSTTHDEKNVCFENSQDDSDIHSVVRKSQSMSHPEGSSKFGPSFEQISPFYGSVLPNQRMEQSIEKMEARGNYNPY</sequence>
<dbReference type="PANTHER" id="PTHR46777">
    <property type="entry name" value="WUSCHEL-RELATED HOMEOBOX 13"/>
    <property type="match status" value="1"/>
</dbReference>
<evidence type="ECO:0000313" key="6">
    <source>
        <dbReference type="EMBL" id="KAL3815128.1"/>
    </source>
</evidence>
<dbReference type="Pfam" id="PF00046">
    <property type="entry name" value="Homeodomain"/>
    <property type="match status" value="1"/>
</dbReference>
<reference evidence="6 7" key="1">
    <citation type="submission" date="2024-12" db="EMBL/GenBank/DDBJ databases">
        <title>The unique morphological basis and parallel evolutionary history of personate flowers in Penstemon.</title>
        <authorList>
            <person name="Depatie T.H."/>
            <person name="Wessinger C.A."/>
        </authorList>
    </citation>
    <scope>NUCLEOTIDE SEQUENCE [LARGE SCALE GENOMIC DNA]</scope>
    <source>
        <strain evidence="6">WTNN_2</strain>
        <tissue evidence="6">Leaf</tissue>
    </source>
</reference>
<evidence type="ECO:0000256" key="1">
    <source>
        <dbReference type="ARBA" id="ARBA00004123"/>
    </source>
</evidence>
<dbReference type="EMBL" id="JBJXBP010000008">
    <property type="protein sequence ID" value="KAL3815128.1"/>
    <property type="molecule type" value="Genomic_DNA"/>
</dbReference>
<comment type="caution">
    <text evidence="6">The sequence shown here is derived from an EMBL/GenBank/DDBJ whole genome shotgun (WGS) entry which is preliminary data.</text>
</comment>
<feature type="region of interest" description="Disordered" evidence="4">
    <location>
        <begin position="205"/>
        <end position="230"/>
    </location>
</feature>
<keyword evidence="7" id="KW-1185">Reference proteome</keyword>
<dbReference type="GO" id="GO:0005634">
    <property type="term" value="C:nucleus"/>
    <property type="evidence" value="ECO:0007669"/>
    <property type="project" value="UniProtKB-SubCell"/>
</dbReference>
<accession>A0ABD3RQI2</accession>
<dbReference type="PROSITE" id="PS50071">
    <property type="entry name" value="HOMEOBOX_2"/>
    <property type="match status" value="1"/>
</dbReference>
<organism evidence="6 7">
    <name type="scientific">Penstemon smallii</name>
    <dbReference type="NCBI Taxonomy" id="265156"/>
    <lineage>
        <taxon>Eukaryota</taxon>
        <taxon>Viridiplantae</taxon>
        <taxon>Streptophyta</taxon>
        <taxon>Embryophyta</taxon>
        <taxon>Tracheophyta</taxon>
        <taxon>Spermatophyta</taxon>
        <taxon>Magnoliopsida</taxon>
        <taxon>eudicotyledons</taxon>
        <taxon>Gunneridae</taxon>
        <taxon>Pentapetalae</taxon>
        <taxon>asterids</taxon>
        <taxon>lamiids</taxon>
        <taxon>Lamiales</taxon>
        <taxon>Plantaginaceae</taxon>
        <taxon>Cheloneae</taxon>
        <taxon>Penstemon</taxon>
    </lineage>
</organism>